<feature type="binding site" evidence="9">
    <location>
        <position position="309"/>
    </location>
    <ligand>
        <name>ATP</name>
        <dbReference type="ChEBI" id="CHEBI:30616"/>
    </ligand>
</feature>
<evidence type="ECO:0000256" key="5">
    <source>
        <dbReference type="ARBA" id="ARBA00022777"/>
    </source>
</evidence>
<feature type="binding site" evidence="9">
    <location>
        <position position="14"/>
    </location>
    <ligand>
        <name>ATP</name>
        <dbReference type="ChEBI" id="CHEBI:30616"/>
    </ligand>
</feature>
<gene>
    <name evidence="9 13" type="primary">glpK</name>
    <name evidence="13" type="ORF">E6K73_11045</name>
</gene>
<evidence type="ECO:0000256" key="4">
    <source>
        <dbReference type="ARBA" id="ARBA00022741"/>
    </source>
</evidence>
<dbReference type="FunFam" id="3.30.420.40:FF:000008">
    <property type="entry name" value="Glycerol kinase"/>
    <property type="match status" value="1"/>
</dbReference>
<dbReference type="PIRSF" id="PIRSF000538">
    <property type="entry name" value="GlpK"/>
    <property type="match status" value="1"/>
</dbReference>
<feature type="binding site" evidence="9">
    <location>
        <position position="13"/>
    </location>
    <ligand>
        <name>ADP</name>
        <dbReference type="ChEBI" id="CHEBI:456216"/>
    </ligand>
</feature>
<dbReference type="InterPro" id="IPR018484">
    <property type="entry name" value="FGGY_N"/>
</dbReference>
<feature type="binding site" evidence="9">
    <location>
        <position position="244"/>
    </location>
    <ligand>
        <name>sn-glycerol 3-phosphate</name>
        <dbReference type="ChEBI" id="CHEBI:57597"/>
    </ligand>
</feature>
<organism evidence="13 14">
    <name type="scientific">Eiseniibacteriota bacterium</name>
    <dbReference type="NCBI Taxonomy" id="2212470"/>
    <lineage>
        <taxon>Bacteria</taxon>
        <taxon>Candidatus Eiseniibacteriota</taxon>
    </lineage>
</organism>
<dbReference type="NCBIfam" id="NF000756">
    <property type="entry name" value="PRK00047.1"/>
    <property type="match status" value="1"/>
</dbReference>
<evidence type="ECO:0000256" key="1">
    <source>
        <dbReference type="ARBA" id="ARBA00005190"/>
    </source>
</evidence>
<feature type="binding site" evidence="9">
    <location>
        <position position="309"/>
    </location>
    <ligand>
        <name>ADP</name>
        <dbReference type="ChEBI" id="CHEBI:456216"/>
    </ligand>
</feature>
<dbReference type="UniPathway" id="UPA00618">
    <property type="reaction ID" value="UER00672"/>
</dbReference>
<dbReference type="AlphaFoldDB" id="A0A538SBW5"/>
<dbReference type="Pfam" id="PF02782">
    <property type="entry name" value="FGGY_C"/>
    <property type="match status" value="1"/>
</dbReference>
<feature type="binding site" evidence="9">
    <location>
        <position position="83"/>
    </location>
    <ligand>
        <name>glycerol</name>
        <dbReference type="ChEBI" id="CHEBI:17754"/>
    </ligand>
</feature>
<comment type="function">
    <text evidence="9">Key enzyme in the regulation of glycerol uptake and metabolism. Catalyzes the phosphorylation of glycerol to yield sn-glycerol 3-phosphate.</text>
</comment>
<comment type="caution">
    <text evidence="9">Lacks conserved residue(s) required for the propagation of feature annotation.</text>
</comment>
<keyword evidence="3 9" id="KW-0808">Transferase</keyword>
<dbReference type="EC" id="2.7.1.30" evidence="9"/>
<dbReference type="GO" id="GO:0004370">
    <property type="term" value="F:glycerol kinase activity"/>
    <property type="evidence" value="ECO:0007669"/>
    <property type="project" value="UniProtKB-UniRule"/>
</dbReference>
<feature type="binding site" evidence="9">
    <location>
        <position position="431"/>
    </location>
    <ligand>
        <name>ADP</name>
        <dbReference type="ChEBI" id="CHEBI:456216"/>
    </ligand>
</feature>
<sequence length="512" mass="55091">MSQSLILAIDQGTTGTTALLIDSAGEVRGRGYSELPQHYPRPGWVEHDGGQIWESTLRAVSEARERAGGRGSIAGIGITNQRETTLVWDRRSGEPVAPAIVWQDRRTAERCAALKRAGLERHVRRRTGLVLDPYFSATKLEWLLRHAPGLRARARRGEVAFGTVDTWLLWKLSEGRAHATDPTNASRTMLYAIEERRWDERLLETFGVPARMLPEVHPSSGVFAHTRGAGVVPDGIPIAGIAGDQQAALFGQGCVRPGESKNTYGTGCFLLVHTGSRRPAAGKGLIATVACGPRGEPAYALEGSVFIAGAALQWLRDGLGILESAPASHSIARSVEDSAGVVLVPAFVGLGAPYWRPDVRGALLGLTRGTTRAHVVRAALESLAFQTRDLIEAMARSGKKAGTGAARNRGAGGAPSLRVRALKVDGGASANDFLMQYQADLLGIPVHRPRLVETTALGAALLAGLATGFWTSQNDLGKARRLDRSFVPGKPRRWREQEYRRWQDAVAMLLAG</sequence>
<dbReference type="PROSITE" id="PS00933">
    <property type="entry name" value="FGGY_KINASES_1"/>
    <property type="match status" value="1"/>
</dbReference>
<comment type="pathway">
    <text evidence="1 9">Polyol metabolism; glycerol degradation via glycerol kinase pathway; sn-glycerol 3-phosphate from glycerol: step 1/1.</text>
</comment>
<feature type="binding site" evidence="9">
    <location>
        <position position="83"/>
    </location>
    <ligand>
        <name>sn-glycerol 3-phosphate</name>
        <dbReference type="ChEBI" id="CHEBI:57597"/>
    </ligand>
</feature>
<dbReference type="EMBL" id="VBOT01000132">
    <property type="protein sequence ID" value="TMQ48857.1"/>
    <property type="molecule type" value="Genomic_DNA"/>
</dbReference>
<feature type="binding site" evidence="9">
    <location>
        <position position="427"/>
    </location>
    <ligand>
        <name>ATP</name>
        <dbReference type="ChEBI" id="CHEBI:30616"/>
    </ligand>
</feature>
<keyword evidence="7 9" id="KW-0067">ATP-binding</keyword>
<feature type="binding site" evidence="9">
    <location>
        <position position="266"/>
    </location>
    <ligand>
        <name>ATP</name>
        <dbReference type="ChEBI" id="CHEBI:30616"/>
    </ligand>
</feature>
<feature type="binding site" evidence="9">
    <location>
        <position position="134"/>
    </location>
    <ligand>
        <name>sn-glycerol 3-phosphate</name>
        <dbReference type="ChEBI" id="CHEBI:57597"/>
    </ligand>
</feature>
<evidence type="ECO:0000259" key="11">
    <source>
        <dbReference type="Pfam" id="PF00370"/>
    </source>
</evidence>
<dbReference type="Pfam" id="PF00370">
    <property type="entry name" value="FGGY_N"/>
    <property type="match status" value="1"/>
</dbReference>
<keyword evidence="6 9" id="KW-0319">Glycerol metabolism</keyword>
<reference evidence="13 14" key="1">
    <citation type="journal article" date="2019" name="Nat. Microbiol.">
        <title>Mediterranean grassland soil C-N compound turnover is dependent on rainfall and depth, and is mediated by genomically divergent microorganisms.</title>
        <authorList>
            <person name="Diamond S."/>
            <person name="Andeer P.F."/>
            <person name="Li Z."/>
            <person name="Crits-Christoph A."/>
            <person name="Burstein D."/>
            <person name="Anantharaman K."/>
            <person name="Lane K.R."/>
            <person name="Thomas B.C."/>
            <person name="Pan C."/>
            <person name="Northen T.R."/>
            <person name="Banfield J.F."/>
        </authorList>
    </citation>
    <scope>NUCLEOTIDE SEQUENCE [LARGE SCALE GENOMIC DNA]</scope>
    <source>
        <strain evidence="13">WS_3</strain>
    </source>
</reference>
<feature type="binding site" evidence="9">
    <location>
        <position position="82"/>
    </location>
    <ligand>
        <name>sn-glycerol 3-phosphate</name>
        <dbReference type="ChEBI" id="CHEBI:57597"/>
    </ligand>
</feature>
<keyword evidence="5 9" id="KW-0418">Kinase</keyword>
<feature type="binding site" evidence="9">
    <location>
        <position position="427"/>
    </location>
    <ligand>
        <name>ADP</name>
        <dbReference type="ChEBI" id="CHEBI:456216"/>
    </ligand>
</feature>
<evidence type="ECO:0000256" key="10">
    <source>
        <dbReference type="RuleBase" id="RU003733"/>
    </source>
</evidence>
<dbReference type="Gene3D" id="3.30.420.40">
    <property type="match status" value="2"/>
</dbReference>
<dbReference type="PROSITE" id="PS00445">
    <property type="entry name" value="FGGY_KINASES_2"/>
    <property type="match status" value="1"/>
</dbReference>
<feature type="binding site" evidence="9">
    <location>
        <position position="313"/>
    </location>
    <ligand>
        <name>ATP</name>
        <dbReference type="ChEBI" id="CHEBI:30616"/>
    </ligand>
</feature>
<dbReference type="NCBIfam" id="TIGR01311">
    <property type="entry name" value="glycerol_kin"/>
    <property type="match status" value="1"/>
</dbReference>
<dbReference type="InterPro" id="IPR005999">
    <property type="entry name" value="Glycerol_kin"/>
</dbReference>
<feature type="binding site" evidence="9">
    <location>
        <position position="13"/>
    </location>
    <ligand>
        <name>sn-glycerol 3-phosphate</name>
        <dbReference type="ChEBI" id="CHEBI:57597"/>
    </ligand>
</feature>
<dbReference type="CDD" id="cd07786">
    <property type="entry name" value="FGGY_EcGK_like"/>
    <property type="match status" value="1"/>
</dbReference>
<feature type="domain" description="Carbohydrate kinase FGGY C-terminal" evidence="12">
    <location>
        <begin position="262"/>
        <end position="466"/>
    </location>
</feature>
<evidence type="ECO:0000313" key="13">
    <source>
        <dbReference type="EMBL" id="TMQ48857.1"/>
    </source>
</evidence>
<evidence type="ECO:0000256" key="8">
    <source>
        <dbReference type="ARBA" id="ARBA00052101"/>
    </source>
</evidence>
<feature type="binding site" evidence="9">
    <location>
        <position position="134"/>
    </location>
    <ligand>
        <name>glycerol</name>
        <dbReference type="ChEBI" id="CHEBI:17754"/>
    </ligand>
</feature>
<dbReference type="InterPro" id="IPR043129">
    <property type="entry name" value="ATPase_NBD"/>
</dbReference>
<dbReference type="InterPro" id="IPR018485">
    <property type="entry name" value="FGGY_C"/>
</dbReference>
<comment type="catalytic activity">
    <reaction evidence="8 9">
        <text>glycerol + ATP = sn-glycerol 3-phosphate + ADP + H(+)</text>
        <dbReference type="Rhea" id="RHEA:21644"/>
        <dbReference type="ChEBI" id="CHEBI:15378"/>
        <dbReference type="ChEBI" id="CHEBI:17754"/>
        <dbReference type="ChEBI" id="CHEBI:30616"/>
        <dbReference type="ChEBI" id="CHEBI:57597"/>
        <dbReference type="ChEBI" id="CHEBI:456216"/>
        <dbReference type="EC" id="2.7.1.30"/>
    </reaction>
</comment>
<dbReference type="FunFam" id="3.30.420.40:FF:000007">
    <property type="entry name" value="Glycerol kinase"/>
    <property type="match status" value="1"/>
</dbReference>
<comment type="similarity">
    <text evidence="2 9 10">Belongs to the FGGY kinase family.</text>
</comment>
<accession>A0A538SBW5</accession>
<feature type="binding site" evidence="9">
    <location>
        <position position="13"/>
    </location>
    <ligand>
        <name>ATP</name>
        <dbReference type="ChEBI" id="CHEBI:30616"/>
    </ligand>
</feature>
<feature type="binding site" evidence="9">
    <location>
        <position position="245"/>
    </location>
    <ligand>
        <name>glycerol</name>
        <dbReference type="ChEBI" id="CHEBI:17754"/>
    </ligand>
</feature>
<evidence type="ECO:0000256" key="6">
    <source>
        <dbReference type="ARBA" id="ARBA00022798"/>
    </source>
</evidence>
<comment type="activity regulation">
    <text evidence="9">Inhibited by fructose 1,6-bisphosphate (FBP).</text>
</comment>
<dbReference type="PANTHER" id="PTHR10196:SF69">
    <property type="entry name" value="GLYCEROL KINASE"/>
    <property type="match status" value="1"/>
</dbReference>
<evidence type="ECO:0000256" key="2">
    <source>
        <dbReference type="ARBA" id="ARBA00009156"/>
    </source>
</evidence>
<dbReference type="InterPro" id="IPR018483">
    <property type="entry name" value="Carb_kinase_FGGY_CS"/>
</dbReference>
<dbReference type="SUPFAM" id="SSF53067">
    <property type="entry name" value="Actin-like ATPase domain"/>
    <property type="match status" value="2"/>
</dbReference>
<dbReference type="GO" id="GO:0005524">
    <property type="term" value="F:ATP binding"/>
    <property type="evidence" value="ECO:0007669"/>
    <property type="project" value="UniProtKB-UniRule"/>
</dbReference>
<evidence type="ECO:0000256" key="7">
    <source>
        <dbReference type="ARBA" id="ARBA00022840"/>
    </source>
</evidence>
<dbReference type="GO" id="GO:0019563">
    <property type="term" value="P:glycerol catabolic process"/>
    <property type="evidence" value="ECO:0007669"/>
    <property type="project" value="UniProtKB-UniRule"/>
</dbReference>
<keyword evidence="4 9" id="KW-0547">Nucleotide-binding</keyword>
<feature type="binding site" evidence="9">
    <location>
        <position position="244"/>
    </location>
    <ligand>
        <name>glycerol</name>
        <dbReference type="ChEBI" id="CHEBI:17754"/>
    </ligand>
</feature>
<feature type="domain" description="Carbohydrate kinase FGGY N-terminal" evidence="11">
    <location>
        <begin position="6"/>
        <end position="251"/>
    </location>
</feature>
<comment type="caution">
    <text evidence="13">The sequence shown here is derived from an EMBL/GenBank/DDBJ whole genome shotgun (WGS) entry which is preliminary data.</text>
</comment>
<evidence type="ECO:0000256" key="9">
    <source>
        <dbReference type="HAMAP-Rule" id="MF_00186"/>
    </source>
</evidence>
<dbReference type="Proteomes" id="UP000320184">
    <property type="component" value="Unassembled WGS sequence"/>
</dbReference>
<evidence type="ECO:0000256" key="3">
    <source>
        <dbReference type="ARBA" id="ARBA00022679"/>
    </source>
</evidence>
<dbReference type="GO" id="GO:0005829">
    <property type="term" value="C:cytosol"/>
    <property type="evidence" value="ECO:0007669"/>
    <property type="project" value="TreeGrafter"/>
</dbReference>
<dbReference type="InterPro" id="IPR000577">
    <property type="entry name" value="Carb_kinase_FGGY"/>
</dbReference>
<proteinExistence type="inferred from homology"/>
<dbReference type="PANTHER" id="PTHR10196">
    <property type="entry name" value="SUGAR KINASE"/>
    <property type="match status" value="1"/>
</dbReference>
<protein>
    <recommendedName>
        <fullName evidence="9">Glycerol kinase</fullName>
        <ecNumber evidence="9">2.7.1.30</ecNumber>
    </recommendedName>
    <alternativeName>
        <fullName evidence="9">ATP:glycerol 3-phosphotransferase</fullName>
    </alternativeName>
    <alternativeName>
        <fullName evidence="9">Glycerokinase</fullName>
        <shortName evidence="9">GK</shortName>
    </alternativeName>
</protein>
<dbReference type="HAMAP" id="MF_00186">
    <property type="entry name" value="Glycerol_kin"/>
    <property type="match status" value="1"/>
</dbReference>
<evidence type="ECO:0000259" key="12">
    <source>
        <dbReference type="Pfam" id="PF02782"/>
    </source>
</evidence>
<evidence type="ECO:0000313" key="14">
    <source>
        <dbReference type="Proteomes" id="UP000320184"/>
    </source>
</evidence>
<feature type="binding site" evidence="9">
    <location>
        <position position="82"/>
    </location>
    <ligand>
        <name>glycerol</name>
        <dbReference type="ChEBI" id="CHEBI:17754"/>
    </ligand>
</feature>
<name>A0A538SBW5_UNCEI</name>
<feature type="binding site" evidence="9">
    <location>
        <position position="266"/>
    </location>
    <ligand>
        <name>ADP</name>
        <dbReference type="ChEBI" id="CHEBI:456216"/>
    </ligand>
</feature>
<dbReference type="GO" id="GO:0006072">
    <property type="term" value="P:glycerol-3-phosphate metabolic process"/>
    <property type="evidence" value="ECO:0007669"/>
    <property type="project" value="InterPro"/>
</dbReference>